<gene>
    <name evidence="1" type="ORF">PHMEG_00027418</name>
</gene>
<protein>
    <submittedName>
        <fullName evidence="1">Uncharacterized protein</fullName>
    </submittedName>
</protein>
<dbReference type="Proteomes" id="UP000198211">
    <property type="component" value="Unassembled WGS sequence"/>
</dbReference>
<reference evidence="2" key="1">
    <citation type="submission" date="2017-03" db="EMBL/GenBank/DDBJ databases">
        <title>Phytopthora megakarya and P. palmivora, two closely related causual agents of cacao black pod achieved similar genome size and gene model numbers by different mechanisms.</title>
        <authorList>
            <person name="Ali S."/>
            <person name="Shao J."/>
            <person name="Larry D.J."/>
            <person name="Kronmiller B."/>
            <person name="Shen D."/>
            <person name="Strem M.D."/>
            <person name="Melnick R.L."/>
            <person name="Guiltinan M.J."/>
            <person name="Tyler B.M."/>
            <person name="Meinhardt L.W."/>
            <person name="Bailey B.A."/>
        </authorList>
    </citation>
    <scope>NUCLEOTIDE SEQUENCE [LARGE SCALE GENOMIC DNA]</scope>
    <source>
        <strain evidence="2">zdho120</strain>
    </source>
</reference>
<sequence>MRSLSFLARSNDKCSQNSEYFKIETPPPIVQLPGGSRALLNALILTKKLIQPFLTISDHRDAVLVPLVCPLTSQECPTMSSKAAITRAMNNIFTGAGSRFFYKFKPGSKHPYCDEIEDHWTAINGSSCHFCNELTGPGALRSKRAMTQNYCARLYRPLKTAMELNLQHVRFVRQRRISRRDRHLQFRQYKCLVAGVTEDGVLCGLYFRKGYNYFW</sequence>
<organism evidence="1 2">
    <name type="scientific">Phytophthora megakarya</name>
    <dbReference type="NCBI Taxonomy" id="4795"/>
    <lineage>
        <taxon>Eukaryota</taxon>
        <taxon>Sar</taxon>
        <taxon>Stramenopiles</taxon>
        <taxon>Oomycota</taxon>
        <taxon>Peronosporomycetes</taxon>
        <taxon>Peronosporales</taxon>
        <taxon>Peronosporaceae</taxon>
        <taxon>Phytophthora</taxon>
    </lineage>
</organism>
<comment type="caution">
    <text evidence="1">The sequence shown here is derived from an EMBL/GenBank/DDBJ whole genome shotgun (WGS) entry which is preliminary data.</text>
</comment>
<proteinExistence type="predicted"/>
<name>A0A225V795_9STRA</name>
<dbReference type="OrthoDB" id="108179at2759"/>
<keyword evidence="2" id="KW-1185">Reference proteome</keyword>
<dbReference type="AlphaFoldDB" id="A0A225V795"/>
<evidence type="ECO:0000313" key="1">
    <source>
        <dbReference type="EMBL" id="OWZ01235.1"/>
    </source>
</evidence>
<evidence type="ECO:0000313" key="2">
    <source>
        <dbReference type="Proteomes" id="UP000198211"/>
    </source>
</evidence>
<accession>A0A225V795</accession>
<dbReference type="EMBL" id="NBNE01006994">
    <property type="protein sequence ID" value="OWZ01235.1"/>
    <property type="molecule type" value="Genomic_DNA"/>
</dbReference>